<gene>
    <name evidence="1" type="ordered locus">GLX_15030</name>
</gene>
<name>G2I718_KOMMN</name>
<reference evidence="2" key="1">
    <citation type="journal article" date="2011" name="J. Bacteriol.">
        <title>Complete genome sequence of NBRC 3288, a unique cellulose-nonproducing strain of Gluconacetobacter xylinus isolated from vinegar.</title>
        <authorList>
            <person name="Ogino H."/>
            <person name="Azuma Y."/>
            <person name="Hosoyama A."/>
            <person name="Nakazawa H."/>
            <person name="Matsutani M."/>
            <person name="Hasegawa A."/>
            <person name="Otsuyama K."/>
            <person name="Matsushita K."/>
            <person name="Fujita N."/>
            <person name="Shirai M."/>
        </authorList>
    </citation>
    <scope>NUCLEOTIDE SEQUENCE [LARGE SCALE GENOMIC DNA]</scope>
    <source>
        <strain evidence="2">NBRC 3288 / BCRC 11682 / LMG 1693</strain>
    </source>
</reference>
<accession>G2I718</accession>
<dbReference type="HOGENOM" id="CLU_1914293_0_0_5"/>
<dbReference type="EMBL" id="AP012159">
    <property type="protein sequence ID" value="BAK83915.1"/>
    <property type="molecule type" value="Genomic_DNA"/>
</dbReference>
<organism evidence="1 2">
    <name type="scientific">Komagataeibacter medellinensis (strain NBRC 3288 / BCRC 11682 / LMG 1693 / Kondo 51)</name>
    <name type="common">Gluconacetobacter medellinensis</name>
    <dbReference type="NCBI Taxonomy" id="634177"/>
    <lineage>
        <taxon>Bacteria</taxon>
        <taxon>Pseudomonadati</taxon>
        <taxon>Pseudomonadota</taxon>
        <taxon>Alphaproteobacteria</taxon>
        <taxon>Acetobacterales</taxon>
        <taxon>Acetobacteraceae</taxon>
        <taxon>Komagataeibacter</taxon>
    </lineage>
</organism>
<dbReference type="AlphaFoldDB" id="G2I718"/>
<protein>
    <submittedName>
        <fullName evidence="1">Uncharacterized protein</fullName>
    </submittedName>
</protein>
<dbReference type="KEGG" id="gxy:GLX_15030"/>
<dbReference type="PATRIC" id="fig|634177.7.peg.1721"/>
<dbReference type="Proteomes" id="UP000009044">
    <property type="component" value="Chromosome"/>
</dbReference>
<proteinExistence type="predicted"/>
<evidence type="ECO:0000313" key="1">
    <source>
        <dbReference type="EMBL" id="BAK83915.1"/>
    </source>
</evidence>
<sequence>MPYWLGVNGCATDCTGIAAGMQNRCAVKCCGRRAALRQVAWKHPPCTLCHNTQARNVSPMAPISAHGMSRQEAIMSKAATTGPDAQGKYSLEVNVGGLSETLGGFSSKMEAEDYAVSLLRRVRELAKADGLK</sequence>
<evidence type="ECO:0000313" key="2">
    <source>
        <dbReference type="Proteomes" id="UP000009044"/>
    </source>
</evidence>